<dbReference type="AlphaFoldDB" id="A0A1B6VH19"/>
<feature type="chain" id="PRO_5008589994" evidence="1">
    <location>
        <begin position="22"/>
        <end position="395"/>
    </location>
</feature>
<dbReference type="InterPro" id="IPR033379">
    <property type="entry name" value="Acid_Pase_AS"/>
</dbReference>
<dbReference type="RefSeq" id="WP_064275167.1">
    <property type="nucleotide sequence ID" value="NZ_LUTU01000014.1"/>
</dbReference>
<dbReference type="Pfam" id="PF00328">
    <property type="entry name" value="His_Phos_2"/>
    <property type="match status" value="1"/>
</dbReference>
<dbReference type="OrthoDB" id="395886at2"/>
<dbReference type="EMBL" id="LUTU01000014">
    <property type="protein sequence ID" value="OAJ66515.1"/>
    <property type="molecule type" value="Genomic_DNA"/>
</dbReference>
<dbReference type="Gene3D" id="3.40.50.1240">
    <property type="entry name" value="Phosphoglycerate mutase-like"/>
    <property type="match status" value="2"/>
</dbReference>
<dbReference type="SUPFAM" id="SSF53254">
    <property type="entry name" value="Phosphoglycerate mutase-like"/>
    <property type="match status" value="1"/>
</dbReference>
<protein>
    <submittedName>
        <fullName evidence="2">Phosphoanhydride phosphohydrolase</fullName>
    </submittedName>
</protein>
<sequence length="395" mass="42852">MMRRLSSLAILFALGGCTSQAQPDVLEKIVFLGRHGIRSPTLSPQEMQHRTGHTWQAWSVAPGEMTQHGAAALAAMVQAVQRNYSASALFQGSETCQLLEQETVVWADTADHRTRQTGDVWAKEIAPGCAIKAQWATTGVDPVFNALGSQAGQIDRGVLEQEFAAAAKTLSEPVSYNALKAVQSLMAPEACSESNSSPQCFLGATKIEWKKGTPHLQGGFVTGGMAAESLLLTYAEGLSLADFEVADKDAPHVLEAVMPAHEAENHLLRRLPEYARARNGVMAESIRAFLSDRPVRSIPGISPSTKVLVLAGHDTNLAAMMALFGLDWSFPDQPDSTAPNTVLAFERWRHADGSRDVRIRVFHQSLAELRQGRAPDIETSALTLSPSRPFLFSRQ</sequence>
<reference evidence="2 3" key="1">
    <citation type="submission" date="2016-03" db="EMBL/GenBank/DDBJ databases">
        <title>Draft genome sequence of Gluconobacter cerinus strain CECT 9110.</title>
        <authorList>
            <person name="Sainz F."/>
            <person name="Mas A."/>
            <person name="Torija M.J."/>
        </authorList>
    </citation>
    <scope>NUCLEOTIDE SEQUENCE [LARGE SCALE GENOMIC DNA]</scope>
    <source>
        <strain evidence="2 3">CECT 9110</strain>
    </source>
</reference>
<organism evidence="2 3">
    <name type="scientific">Gluconobacter cerinus</name>
    <dbReference type="NCBI Taxonomy" id="38307"/>
    <lineage>
        <taxon>Bacteria</taxon>
        <taxon>Pseudomonadati</taxon>
        <taxon>Pseudomonadota</taxon>
        <taxon>Alphaproteobacteria</taxon>
        <taxon>Acetobacterales</taxon>
        <taxon>Acetobacteraceae</taxon>
        <taxon>Gluconobacter</taxon>
    </lineage>
</organism>
<dbReference type="InterPro" id="IPR029033">
    <property type="entry name" value="His_PPase_superfam"/>
</dbReference>
<evidence type="ECO:0000256" key="1">
    <source>
        <dbReference type="SAM" id="SignalP"/>
    </source>
</evidence>
<dbReference type="GO" id="GO:0016787">
    <property type="term" value="F:hydrolase activity"/>
    <property type="evidence" value="ECO:0007669"/>
    <property type="project" value="UniProtKB-KW"/>
</dbReference>
<keyword evidence="1" id="KW-0732">Signal</keyword>
<evidence type="ECO:0000313" key="3">
    <source>
        <dbReference type="Proteomes" id="UP000077786"/>
    </source>
</evidence>
<comment type="caution">
    <text evidence="2">The sequence shown here is derived from an EMBL/GenBank/DDBJ whole genome shotgun (WGS) entry which is preliminary data.</text>
</comment>
<accession>A0A1B6VH19</accession>
<gene>
    <name evidence="2" type="ORF">A0123_02645</name>
</gene>
<name>A0A1B6VH19_9PROT</name>
<dbReference type="InterPro" id="IPR000560">
    <property type="entry name" value="His_Pase_clade-2"/>
</dbReference>
<feature type="signal peptide" evidence="1">
    <location>
        <begin position="1"/>
        <end position="21"/>
    </location>
</feature>
<dbReference type="PATRIC" id="fig|38307.3.peg.2763"/>
<proteinExistence type="predicted"/>
<dbReference type="PROSITE" id="PS00616">
    <property type="entry name" value="HIS_ACID_PHOSPHAT_1"/>
    <property type="match status" value="1"/>
</dbReference>
<keyword evidence="2" id="KW-0378">Hydrolase</keyword>
<dbReference type="PROSITE" id="PS51257">
    <property type="entry name" value="PROKAR_LIPOPROTEIN"/>
    <property type="match status" value="1"/>
</dbReference>
<evidence type="ECO:0000313" key="2">
    <source>
        <dbReference type="EMBL" id="OAJ66515.1"/>
    </source>
</evidence>
<dbReference type="Proteomes" id="UP000077786">
    <property type="component" value="Unassembled WGS sequence"/>
</dbReference>